<organism evidence="4 5">
    <name type="scientific">Asterophora parasitica</name>
    <dbReference type="NCBI Taxonomy" id="117018"/>
    <lineage>
        <taxon>Eukaryota</taxon>
        <taxon>Fungi</taxon>
        <taxon>Dikarya</taxon>
        <taxon>Basidiomycota</taxon>
        <taxon>Agaricomycotina</taxon>
        <taxon>Agaricomycetes</taxon>
        <taxon>Agaricomycetidae</taxon>
        <taxon>Agaricales</taxon>
        <taxon>Tricholomatineae</taxon>
        <taxon>Lyophyllaceae</taxon>
        <taxon>Asterophora</taxon>
    </lineage>
</organism>
<feature type="compositionally biased region" description="Polar residues" evidence="2">
    <location>
        <begin position="21"/>
        <end position="35"/>
    </location>
</feature>
<dbReference type="Proteomes" id="UP000775547">
    <property type="component" value="Unassembled WGS sequence"/>
</dbReference>
<dbReference type="AlphaFoldDB" id="A0A9P7KF39"/>
<dbReference type="InterPro" id="IPR001498">
    <property type="entry name" value="Impact_N"/>
</dbReference>
<evidence type="ECO:0000313" key="4">
    <source>
        <dbReference type="EMBL" id="KAG5647099.1"/>
    </source>
</evidence>
<protein>
    <recommendedName>
        <fullName evidence="3">Impact N-terminal domain-containing protein</fullName>
    </recommendedName>
</protein>
<keyword evidence="5" id="KW-1185">Reference proteome</keyword>
<evidence type="ECO:0000256" key="1">
    <source>
        <dbReference type="ARBA" id="ARBA00007665"/>
    </source>
</evidence>
<dbReference type="Gene3D" id="3.30.230.30">
    <property type="entry name" value="Impact, N-terminal domain"/>
    <property type="match status" value="1"/>
</dbReference>
<evidence type="ECO:0000256" key="2">
    <source>
        <dbReference type="SAM" id="MobiDB-lite"/>
    </source>
</evidence>
<reference evidence="4" key="1">
    <citation type="submission" date="2020-07" db="EMBL/GenBank/DDBJ databases">
        <authorList>
            <person name="Nieuwenhuis M."/>
            <person name="Van De Peppel L.J.J."/>
        </authorList>
    </citation>
    <scope>NUCLEOTIDE SEQUENCE</scope>
    <source>
        <strain evidence="4">AP01</strain>
        <tissue evidence="4">Mycelium</tissue>
    </source>
</reference>
<dbReference type="InterPro" id="IPR020569">
    <property type="entry name" value="UPF0029_Impact_CS"/>
</dbReference>
<dbReference type="OrthoDB" id="69641at2759"/>
<dbReference type="GO" id="GO:0140469">
    <property type="term" value="P:GCN2-mediated signaling"/>
    <property type="evidence" value="ECO:0007669"/>
    <property type="project" value="TreeGrafter"/>
</dbReference>
<feature type="region of interest" description="Disordered" evidence="2">
    <location>
        <begin position="1"/>
        <end position="35"/>
    </location>
</feature>
<comment type="caution">
    <text evidence="4">The sequence shown here is derived from an EMBL/GenBank/DDBJ whole genome shotgun (WGS) entry which is preliminary data.</text>
</comment>
<dbReference type="InterPro" id="IPR036956">
    <property type="entry name" value="Impact_N_sf"/>
</dbReference>
<dbReference type="GO" id="GO:0005737">
    <property type="term" value="C:cytoplasm"/>
    <property type="evidence" value="ECO:0007669"/>
    <property type="project" value="TreeGrafter"/>
</dbReference>
<reference evidence="4" key="2">
    <citation type="submission" date="2021-10" db="EMBL/GenBank/DDBJ databases">
        <title>Phylogenomics reveals ancestral predisposition of the termite-cultivated fungus Termitomyces towards a domesticated lifestyle.</title>
        <authorList>
            <person name="Auxier B."/>
            <person name="Grum-Grzhimaylo A."/>
            <person name="Cardenas M.E."/>
            <person name="Lodge J.D."/>
            <person name="Laessoe T."/>
            <person name="Pedersen O."/>
            <person name="Smith M.E."/>
            <person name="Kuyper T.W."/>
            <person name="Franco-Molano E.A."/>
            <person name="Baroni T.J."/>
            <person name="Aanen D.K."/>
        </authorList>
    </citation>
    <scope>NUCLEOTIDE SEQUENCE</scope>
    <source>
        <strain evidence="4">AP01</strain>
        <tissue evidence="4">Mycelium</tissue>
    </source>
</reference>
<comment type="similarity">
    <text evidence="1">Belongs to the IMPACT family.</text>
</comment>
<dbReference type="SUPFAM" id="SSF54211">
    <property type="entry name" value="Ribosomal protein S5 domain 2-like"/>
    <property type="match status" value="1"/>
</dbReference>
<sequence length="251" mass="27221">MPPASKESAAKPRTANLDGYITSSRPPQEPLATSQEIHDRGSNFIGNLYPATSVSEARVRINHLRDVVHHNKPASHEIAAWRCMVLKHGRTGLGGLDDFELIVGSQDDGEKWAGERVLKVMQTHAVIDAVVIVSRWYGGTMLGPARFSHIETCATDVCLSFKRTDELRECLSTLTTLDAVLAGLRAEYSGTSSSQPTIPGASSAPKDYAGLGLDKGKRLIKARENAIQSVKLLLSKRRKGAEGKSDFRSGD</sequence>
<dbReference type="Pfam" id="PF01205">
    <property type="entry name" value="Impact_N"/>
    <property type="match status" value="1"/>
</dbReference>
<dbReference type="PANTHER" id="PTHR16301:SF25">
    <property type="entry name" value="PROTEIN IMPACT"/>
    <property type="match status" value="1"/>
</dbReference>
<dbReference type="InterPro" id="IPR020568">
    <property type="entry name" value="Ribosomal_Su5_D2-typ_SF"/>
</dbReference>
<evidence type="ECO:0000259" key="3">
    <source>
        <dbReference type="Pfam" id="PF01205"/>
    </source>
</evidence>
<feature type="domain" description="Impact N-terminal" evidence="3">
    <location>
        <begin position="40"/>
        <end position="157"/>
    </location>
</feature>
<accession>A0A9P7KF39</accession>
<dbReference type="EMBL" id="JABCKV010000013">
    <property type="protein sequence ID" value="KAG5647099.1"/>
    <property type="molecule type" value="Genomic_DNA"/>
</dbReference>
<dbReference type="PROSITE" id="PS00910">
    <property type="entry name" value="UPF0029"/>
    <property type="match status" value="1"/>
</dbReference>
<proteinExistence type="inferred from homology"/>
<evidence type="ECO:0000313" key="5">
    <source>
        <dbReference type="Proteomes" id="UP000775547"/>
    </source>
</evidence>
<name>A0A9P7KF39_9AGAR</name>
<dbReference type="GO" id="GO:0006446">
    <property type="term" value="P:regulation of translational initiation"/>
    <property type="evidence" value="ECO:0007669"/>
    <property type="project" value="TreeGrafter"/>
</dbReference>
<dbReference type="PANTHER" id="PTHR16301">
    <property type="entry name" value="IMPACT-RELATED"/>
    <property type="match status" value="1"/>
</dbReference>
<dbReference type="InterPro" id="IPR023582">
    <property type="entry name" value="Impact"/>
</dbReference>
<gene>
    <name evidence="4" type="ORF">DXG03_001470</name>
</gene>